<evidence type="ECO:0000256" key="1">
    <source>
        <dbReference type="SAM" id="SignalP"/>
    </source>
</evidence>
<feature type="signal peptide" evidence="1">
    <location>
        <begin position="1"/>
        <end position="22"/>
    </location>
</feature>
<name>A0AAD5REB6_PARTN</name>
<feature type="chain" id="PRO_5042223503" evidence="1">
    <location>
        <begin position="23"/>
        <end position="146"/>
    </location>
</feature>
<dbReference type="Proteomes" id="UP001196413">
    <property type="component" value="Unassembled WGS sequence"/>
</dbReference>
<gene>
    <name evidence="2" type="ORF">KIN20_037240</name>
</gene>
<dbReference type="AlphaFoldDB" id="A0AAD5REB6"/>
<keyword evidence="3" id="KW-1185">Reference proteome</keyword>
<reference evidence="2" key="1">
    <citation type="submission" date="2021-06" db="EMBL/GenBank/DDBJ databases">
        <title>Parelaphostrongylus tenuis whole genome reference sequence.</title>
        <authorList>
            <person name="Garwood T.J."/>
            <person name="Larsen P.A."/>
            <person name="Fountain-Jones N.M."/>
            <person name="Garbe J.R."/>
            <person name="Macchietto M.G."/>
            <person name="Kania S.A."/>
            <person name="Gerhold R.W."/>
            <person name="Richards J.E."/>
            <person name="Wolf T.M."/>
        </authorList>
    </citation>
    <scope>NUCLEOTIDE SEQUENCE</scope>
    <source>
        <strain evidence="2">MNPRO001-30</strain>
        <tissue evidence="2">Meninges</tissue>
    </source>
</reference>
<protein>
    <submittedName>
        <fullName evidence="2">Uncharacterized protein</fullName>
    </submittedName>
</protein>
<evidence type="ECO:0000313" key="3">
    <source>
        <dbReference type="Proteomes" id="UP001196413"/>
    </source>
</evidence>
<accession>A0AAD5REB6</accession>
<evidence type="ECO:0000313" key="2">
    <source>
        <dbReference type="EMBL" id="KAJ1374535.1"/>
    </source>
</evidence>
<proteinExistence type="predicted"/>
<dbReference type="EMBL" id="JAHQIW010007467">
    <property type="protein sequence ID" value="KAJ1374535.1"/>
    <property type="molecule type" value="Genomic_DNA"/>
</dbReference>
<keyword evidence="1" id="KW-0732">Signal</keyword>
<sequence>MARLSAALSIIPLLATISTVFACGVLPAGQMTTRSFTISDLTTLPVAMVYTTAMNAGRVPGISSSQEGAKGFIFDILVNHGRSALLPDPVISSILSQLTVNITYEPMLCQAIILDLAMDDVDDMKPQNCIIVRSTVTGICTKKERT</sequence>
<dbReference type="PROSITE" id="PS51257">
    <property type="entry name" value="PROKAR_LIPOPROTEIN"/>
    <property type="match status" value="1"/>
</dbReference>
<organism evidence="2 3">
    <name type="scientific">Parelaphostrongylus tenuis</name>
    <name type="common">Meningeal worm</name>
    <dbReference type="NCBI Taxonomy" id="148309"/>
    <lineage>
        <taxon>Eukaryota</taxon>
        <taxon>Metazoa</taxon>
        <taxon>Ecdysozoa</taxon>
        <taxon>Nematoda</taxon>
        <taxon>Chromadorea</taxon>
        <taxon>Rhabditida</taxon>
        <taxon>Rhabditina</taxon>
        <taxon>Rhabditomorpha</taxon>
        <taxon>Strongyloidea</taxon>
        <taxon>Metastrongylidae</taxon>
        <taxon>Parelaphostrongylus</taxon>
    </lineage>
</organism>
<comment type="caution">
    <text evidence="2">The sequence shown here is derived from an EMBL/GenBank/DDBJ whole genome shotgun (WGS) entry which is preliminary data.</text>
</comment>